<accession>C7N2F1</accession>
<dbReference type="KEGG" id="shi:Shel_03960"/>
<feature type="binding site" evidence="3">
    <location>
        <begin position="521"/>
        <end position="528"/>
    </location>
    <ligand>
        <name>ATP</name>
        <dbReference type="ChEBI" id="CHEBI:30616"/>
    </ligand>
</feature>
<sequence length="1141" mass="126574">MPSIHQRIDSINAQLAAQKQLIGQLEAERSALPGQLSSLMEGERDRMLRERRKWEDLREDVNVCYRRVKDALHVNNLAIPRSHGSGERPNLERLYEMTRDPAAVAQSPSRTDEVLRLCGRYLDYIDVHVRQIENSGSSRCDQHNRELDVRRQQIDRRIREAHASEDAILGGPEGTELAAALRRAQAESAVSVARLNRWPEAGACASALFGYEGPKINADREKADLLKRTFGNMVSGNKLCLARNIQLERGFGARVEYNVNDEDRVVAGIEAMLLSALLARPARGLRVITADGIHYGPTFLGRLEPLARVRKSGFLRVPASDDEMRAMLKSQHAHYSGLQTKLAGQTLEQYNAAHPDEALPPTVLLVAQDPNAFGFSMAGSELAFLAGNARSLGITVVELVRLDPRSQNQRAFQSTLTTGADIVVRQTDDGRFYVLHNDKKRRFMWGRVPDLPADFVSRACQLAAPQTFGSVYFDRPELSFTLPTRSVGKRRPITVPIGIDDDDKLFNCTFEGDNFAAYIMGAAGSGKSSLLHTIIGSLIMNYHPDEVELWLVDFNKTEFSEYAKLKPPHVRNVLLEESEQLMFDLIDELMARMERRESLFEANGWKNLSDVPPSVFMPAIFVIIDEFAQVSMQLLETRNSTALPDYTLKLESLLRLGRKFGIKFIFSSQSFLSGVRALTETARNQIQLRLAMKNVRDEVEGTLGVDGSNRTDALMDEINSLGRFQSIFRQQEKVDGRDTWRYYHVRNLYLEYDALRKAVLDVNAALHAENASSTDFAQALTSDNAYADKHPVFLTSDAPVPYGVMKERYRKFAGNVRAHAGYETVDLSRTALLNLGVPASFVQVKPAIMDLSGPEENVLVAGGTDDERACMAMSALRSWFEVDPNHEGIEVWGSGNARAYADHMDYWGKLTHASSPGEIKARVESLKDKVLADKRPRLVIVFGLDAIFDEMGEMEELAELSSLGGSAPKANEPAKSDGGGTDLWSLMQSLDEQIGDGPLDDATRASIQSQIDGYNAGVPARSGAPIASGDVKRVKSIIGKLLEVGPKRGTHFVVLQPDAYSVKKCGLDQQLFMHKVAFPMSRGDSYDLFGGPVASNLAAGTAVYTCERRQVRIVMRPHIYKGMVVNGWRFDGTTTSRTGGA</sequence>
<evidence type="ECO:0000259" key="4">
    <source>
        <dbReference type="PROSITE" id="PS50901"/>
    </source>
</evidence>
<dbReference type="eggNOG" id="COG1674">
    <property type="taxonomic scope" value="Bacteria"/>
</dbReference>
<dbReference type="HOGENOM" id="CLU_277700_0_0_11"/>
<dbReference type="AlphaFoldDB" id="C7N2F1"/>
<dbReference type="PANTHER" id="PTHR22683">
    <property type="entry name" value="SPORULATION PROTEIN RELATED"/>
    <property type="match status" value="1"/>
</dbReference>
<dbReference type="Pfam" id="PF01580">
    <property type="entry name" value="FtsK_SpoIIIE"/>
    <property type="match status" value="1"/>
</dbReference>
<evidence type="ECO:0000313" key="6">
    <source>
        <dbReference type="Proteomes" id="UP000002026"/>
    </source>
</evidence>
<organism evidence="5 6">
    <name type="scientific">Slackia heliotrinireducens (strain ATCC 29202 / DSM 20476 / NCTC 11029 / RHS 1)</name>
    <name type="common">Peptococcus heliotrinreducens</name>
    <dbReference type="NCBI Taxonomy" id="471855"/>
    <lineage>
        <taxon>Bacteria</taxon>
        <taxon>Bacillati</taxon>
        <taxon>Actinomycetota</taxon>
        <taxon>Coriobacteriia</taxon>
        <taxon>Eggerthellales</taxon>
        <taxon>Eggerthellaceae</taxon>
        <taxon>Slackia</taxon>
    </lineage>
</organism>
<dbReference type="GO" id="GO:0003677">
    <property type="term" value="F:DNA binding"/>
    <property type="evidence" value="ECO:0007669"/>
    <property type="project" value="InterPro"/>
</dbReference>
<dbReference type="GO" id="GO:0005524">
    <property type="term" value="F:ATP binding"/>
    <property type="evidence" value="ECO:0007669"/>
    <property type="project" value="UniProtKB-UniRule"/>
</dbReference>
<dbReference type="PROSITE" id="PS50901">
    <property type="entry name" value="FTSK"/>
    <property type="match status" value="1"/>
</dbReference>
<keyword evidence="2 3" id="KW-0067">ATP-binding</keyword>
<keyword evidence="1 3" id="KW-0547">Nucleotide-binding</keyword>
<keyword evidence="6" id="KW-1185">Reference proteome</keyword>
<dbReference type="RefSeq" id="WP_012797564.1">
    <property type="nucleotide sequence ID" value="NC_013165.1"/>
</dbReference>
<name>C7N2F1_SLAHD</name>
<dbReference type="InterPro" id="IPR002543">
    <property type="entry name" value="FtsK_dom"/>
</dbReference>
<evidence type="ECO:0000256" key="2">
    <source>
        <dbReference type="ARBA" id="ARBA00022840"/>
    </source>
</evidence>
<gene>
    <name evidence="5" type="ordered locus">Shel_03960</name>
</gene>
<dbReference type="InterPro" id="IPR027417">
    <property type="entry name" value="P-loop_NTPase"/>
</dbReference>
<dbReference type="Proteomes" id="UP000002026">
    <property type="component" value="Chromosome"/>
</dbReference>
<reference evidence="5 6" key="1">
    <citation type="journal article" date="2009" name="Stand. Genomic Sci.">
        <title>Complete genome sequence of Slackia heliotrinireducens type strain (RHS 1).</title>
        <authorList>
            <person name="Pukall R."/>
            <person name="Lapidus A."/>
            <person name="Nolan M."/>
            <person name="Copeland A."/>
            <person name="Glavina Del Rio T."/>
            <person name="Lucas S."/>
            <person name="Chen F."/>
            <person name="Tice H."/>
            <person name="Cheng J.F."/>
            <person name="Chertkov O."/>
            <person name="Bruce D."/>
            <person name="Goodwin L."/>
            <person name="Kuske C."/>
            <person name="Brettin T."/>
            <person name="Detter J.C."/>
            <person name="Han C."/>
            <person name="Pitluck S."/>
            <person name="Pati A."/>
            <person name="Mavrommatis K."/>
            <person name="Ivanova N."/>
            <person name="Ovchinnikova G."/>
            <person name="Chen A."/>
            <person name="Palaniappan K."/>
            <person name="Schneider S."/>
            <person name="Rohde M."/>
            <person name="Chain P."/>
            <person name="D'haeseleer P."/>
            <person name="Goker M."/>
            <person name="Bristow J."/>
            <person name="Eisen J.A."/>
            <person name="Markowitz V."/>
            <person name="Kyrpides N.C."/>
            <person name="Klenk H.P."/>
            <person name="Hugenholtz P."/>
        </authorList>
    </citation>
    <scope>NUCLEOTIDE SEQUENCE [LARGE SCALE GENOMIC DNA]</scope>
    <source>
        <strain evidence="6">ATCC 29202 / DSM 20476 / NCTC 11029 / RHS 1</strain>
    </source>
</reference>
<dbReference type="SUPFAM" id="SSF52540">
    <property type="entry name" value="P-loop containing nucleoside triphosphate hydrolases"/>
    <property type="match status" value="1"/>
</dbReference>
<proteinExistence type="predicted"/>
<dbReference type="PANTHER" id="PTHR22683:SF41">
    <property type="entry name" value="DNA TRANSLOCASE FTSK"/>
    <property type="match status" value="1"/>
</dbReference>
<evidence type="ECO:0000256" key="3">
    <source>
        <dbReference type="PROSITE-ProRule" id="PRU00289"/>
    </source>
</evidence>
<dbReference type="InterPro" id="IPR050206">
    <property type="entry name" value="FtsK/SpoIIIE/SftA"/>
</dbReference>
<evidence type="ECO:0000313" key="5">
    <source>
        <dbReference type="EMBL" id="ACV21457.1"/>
    </source>
</evidence>
<protein>
    <submittedName>
        <fullName evidence="5">DNA segregation ATPase, FtsK/SpoIIIE family</fullName>
    </submittedName>
</protein>
<evidence type="ECO:0000256" key="1">
    <source>
        <dbReference type="ARBA" id="ARBA00022741"/>
    </source>
</evidence>
<dbReference type="Gene3D" id="3.40.50.300">
    <property type="entry name" value="P-loop containing nucleotide triphosphate hydrolases"/>
    <property type="match status" value="1"/>
</dbReference>
<feature type="domain" description="FtsK" evidence="4">
    <location>
        <begin position="490"/>
        <end position="701"/>
    </location>
</feature>
<dbReference type="STRING" id="471855.Shel_03960"/>
<dbReference type="EMBL" id="CP001684">
    <property type="protein sequence ID" value="ACV21457.1"/>
    <property type="molecule type" value="Genomic_DNA"/>
</dbReference>